<dbReference type="Proteomes" id="UP000603708">
    <property type="component" value="Unassembled WGS sequence"/>
</dbReference>
<keyword evidence="4" id="KW-1185">Reference proteome</keyword>
<evidence type="ECO:0000313" key="4">
    <source>
        <dbReference type="Proteomes" id="UP000603708"/>
    </source>
</evidence>
<keyword evidence="2" id="KW-0812">Transmembrane</keyword>
<accession>A0A919FSV3</accession>
<dbReference type="Pfam" id="PF19650">
    <property type="entry name" value="DUF6153"/>
    <property type="match status" value="1"/>
</dbReference>
<reference evidence="3" key="2">
    <citation type="submission" date="2020-09" db="EMBL/GenBank/DDBJ databases">
        <authorList>
            <person name="Sun Q."/>
            <person name="Ohkuma M."/>
        </authorList>
    </citation>
    <scope>NUCLEOTIDE SEQUENCE</scope>
    <source>
        <strain evidence="3">JCM 5069</strain>
    </source>
</reference>
<evidence type="ECO:0000313" key="3">
    <source>
        <dbReference type="EMBL" id="GHH71354.1"/>
    </source>
</evidence>
<evidence type="ECO:0000256" key="2">
    <source>
        <dbReference type="SAM" id="Phobius"/>
    </source>
</evidence>
<evidence type="ECO:0000256" key="1">
    <source>
        <dbReference type="SAM" id="MobiDB-lite"/>
    </source>
</evidence>
<reference evidence="3" key="1">
    <citation type="journal article" date="2014" name="Int. J. Syst. Evol. Microbiol.">
        <title>Complete genome sequence of Corynebacterium casei LMG S-19264T (=DSM 44701T), isolated from a smear-ripened cheese.</title>
        <authorList>
            <consortium name="US DOE Joint Genome Institute (JGI-PGF)"/>
            <person name="Walter F."/>
            <person name="Albersmeier A."/>
            <person name="Kalinowski J."/>
            <person name="Ruckert C."/>
        </authorList>
    </citation>
    <scope>NUCLEOTIDE SEQUENCE</scope>
    <source>
        <strain evidence="3">JCM 5069</strain>
    </source>
</reference>
<keyword evidence="2" id="KW-0472">Membrane</keyword>
<protein>
    <submittedName>
        <fullName evidence="3">Uncharacterized protein</fullName>
    </submittedName>
</protein>
<proteinExistence type="predicted"/>
<keyword evidence="2" id="KW-1133">Transmembrane helix</keyword>
<dbReference type="EMBL" id="BNCD01000002">
    <property type="protein sequence ID" value="GHH71354.1"/>
    <property type="molecule type" value="Genomic_DNA"/>
</dbReference>
<feature type="region of interest" description="Disordered" evidence="1">
    <location>
        <begin position="115"/>
        <end position="148"/>
    </location>
</feature>
<name>A0A919FSV3_9ACTN</name>
<gene>
    <name evidence="3" type="ORF">GCM10018793_06380</name>
</gene>
<dbReference type="AlphaFoldDB" id="A0A919FSV3"/>
<feature type="transmembrane region" description="Helical" evidence="2">
    <location>
        <begin position="17"/>
        <end position="36"/>
    </location>
</feature>
<organism evidence="3 4">
    <name type="scientific">Streptomyces sulfonofaciens</name>
    <dbReference type="NCBI Taxonomy" id="68272"/>
    <lineage>
        <taxon>Bacteria</taxon>
        <taxon>Bacillati</taxon>
        <taxon>Actinomycetota</taxon>
        <taxon>Actinomycetes</taxon>
        <taxon>Kitasatosporales</taxon>
        <taxon>Streptomycetaceae</taxon>
        <taxon>Streptomyces</taxon>
    </lineage>
</organism>
<sequence>MCAVTGIHHPLRPVAGVRWMLVVLAVLAGVIAMHGLSPSGAPASGRHTMMTVPVGPDSAVHRGGAQQVGERCTRRHAEAMDAGGTAMVHAGDTAMVHAGGTCAAGGTSAAYTPPAPLSASAVPTGPDPAERGATGPADVAGRAPPDLSELQLLRI</sequence>
<dbReference type="InterPro" id="IPR046151">
    <property type="entry name" value="DUF6153"/>
</dbReference>
<comment type="caution">
    <text evidence="3">The sequence shown here is derived from an EMBL/GenBank/DDBJ whole genome shotgun (WGS) entry which is preliminary data.</text>
</comment>